<evidence type="ECO:0000256" key="1">
    <source>
        <dbReference type="ARBA" id="ARBA00004418"/>
    </source>
</evidence>
<dbReference type="Pfam" id="PF13473">
    <property type="entry name" value="Cupredoxin_1"/>
    <property type="match status" value="1"/>
</dbReference>
<dbReference type="InterPro" id="IPR038352">
    <property type="entry name" value="Imelysin_sf"/>
</dbReference>
<evidence type="ECO:0000256" key="2">
    <source>
        <dbReference type="ARBA" id="ARBA00005989"/>
    </source>
</evidence>
<evidence type="ECO:0000259" key="4">
    <source>
        <dbReference type="Pfam" id="PF09375"/>
    </source>
</evidence>
<dbReference type="STRING" id="525640.SAMN04487971_10886"/>
<dbReference type="OrthoDB" id="7348379at2"/>
<dbReference type="GO" id="GO:0042597">
    <property type="term" value="C:periplasmic space"/>
    <property type="evidence" value="ECO:0007669"/>
    <property type="project" value="UniProtKB-SubCell"/>
</dbReference>
<accession>A0A1G9IPN7</accession>
<sequence>MTDSHAPRSMTPMLVGAGALAVAGLVAFAWAARTNAPQPVDGALQVAVTETACAPMALTVPAGPASFVIRNDSSRPLEWEILDGVMVVAERENIAPGFTATLTERLKPGTYQITCGLLSNPRGTLTVTATAASEAARTAPPLAEFIGPLSEMQVRLIQAGAALERDAKGLADAIAAGDLGAARTAYATARADWARLGTATARASDLVNRMSPTAAMLAGREGDPGFTGFHRIEYGLWSQGSTEGLEPVARSLAEDAGALRTRLREITLAPADIAGDAARLARHLAEGQVRQGVNLYSGQDAAEFAAALDGLAGAAQVLSPLVTAAAPEAAARVQAEIDRTRTAIDAMTADPSPAARDRVAHGFTALAGALDALNPALGLET</sequence>
<feature type="domain" description="EfeO-type cupredoxin-like" evidence="5">
    <location>
        <begin position="25"/>
        <end position="127"/>
    </location>
</feature>
<comment type="similarity">
    <text evidence="2">Belongs to the EfeM/EfeO family.</text>
</comment>
<keyword evidence="7" id="KW-1185">Reference proteome</keyword>
<comment type="subcellular location">
    <subcellularLocation>
        <location evidence="1">Periplasm</location>
    </subcellularLocation>
</comment>
<evidence type="ECO:0000256" key="3">
    <source>
        <dbReference type="ARBA" id="ARBA00022729"/>
    </source>
</evidence>
<dbReference type="PANTHER" id="PTHR39192">
    <property type="entry name" value="IRON UPTAKE SYSTEM COMPONENT EFEO"/>
    <property type="match status" value="1"/>
</dbReference>
<feature type="domain" description="Imelysin-like" evidence="4">
    <location>
        <begin position="156"/>
        <end position="357"/>
    </location>
</feature>
<dbReference type="NCBIfam" id="NF041757">
    <property type="entry name" value="EfeO"/>
    <property type="match status" value="1"/>
</dbReference>
<dbReference type="AlphaFoldDB" id="A0A1G9IPN7"/>
<dbReference type="InterPro" id="IPR018976">
    <property type="entry name" value="Imelysin-like"/>
</dbReference>
<organism evidence="6 7">
    <name type="scientific">Paracoccus chinensis</name>
    <dbReference type="NCBI Taxonomy" id="525640"/>
    <lineage>
        <taxon>Bacteria</taxon>
        <taxon>Pseudomonadati</taxon>
        <taxon>Pseudomonadota</taxon>
        <taxon>Alphaproteobacteria</taxon>
        <taxon>Rhodobacterales</taxon>
        <taxon>Paracoccaceae</taxon>
        <taxon>Paracoccus</taxon>
    </lineage>
</organism>
<dbReference type="Proteomes" id="UP000199555">
    <property type="component" value="Unassembled WGS sequence"/>
</dbReference>
<dbReference type="InterPro" id="IPR008972">
    <property type="entry name" value="Cupredoxin"/>
</dbReference>
<dbReference type="EMBL" id="FNGE01000008">
    <property type="protein sequence ID" value="SDL27229.1"/>
    <property type="molecule type" value="Genomic_DNA"/>
</dbReference>
<gene>
    <name evidence="6" type="ORF">SAMN04487971_10886</name>
</gene>
<dbReference type="PANTHER" id="PTHR39192:SF1">
    <property type="entry name" value="IRON UPTAKE SYSTEM COMPONENT EFEO"/>
    <property type="match status" value="1"/>
</dbReference>
<dbReference type="Gene3D" id="1.20.1420.20">
    <property type="entry name" value="M75 peptidase, HXXE motif"/>
    <property type="match status" value="1"/>
</dbReference>
<evidence type="ECO:0000313" key="7">
    <source>
        <dbReference type="Proteomes" id="UP000199555"/>
    </source>
</evidence>
<dbReference type="CDD" id="cd14656">
    <property type="entry name" value="Imelysin-like_EfeO"/>
    <property type="match status" value="1"/>
</dbReference>
<dbReference type="InterPro" id="IPR028096">
    <property type="entry name" value="EfeO_Cupredoxin"/>
</dbReference>
<evidence type="ECO:0000313" key="6">
    <source>
        <dbReference type="EMBL" id="SDL27229.1"/>
    </source>
</evidence>
<name>A0A1G9IPN7_9RHOB</name>
<dbReference type="RefSeq" id="WP_090755431.1">
    <property type="nucleotide sequence ID" value="NZ_FNGE01000008.1"/>
</dbReference>
<dbReference type="Pfam" id="PF09375">
    <property type="entry name" value="Peptidase_M75"/>
    <property type="match status" value="1"/>
</dbReference>
<evidence type="ECO:0000259" key="5">
    <source>
        <dbReference type="Pfam" id="PF13473"/>
    </source>
</evidence>
<protein>
    <submittedName>
        <fullName evidence="6">Iron uptake system component EfeO</fullName>
    </submittedName>
</protein>
<keyword evidence="3" id="KW-0732">Signal</keyword>
<reference evidence="7" key="1">
    <citation type="submission" date="2016-10" db="EMBL/GenBank/DDBJ databases">
        <authorList>
            <person name="Varghese N."/>
            <person name="Submissions S."/>
        </authorList>
    </citation>
    <scope>NUCLEOTIDE SEQUENCE [LARGE SCALE GENOMIC DNA]</scope>
    <source>
        <strain evidence="7">CGMCC 1.7655</strain>
    </source>
</reference>
<dbReference type="InterPro" id="IPR050894">
    <property type="entry name" value="EfeM/EfeO_iron_uptake"/>
</dbReference>
<dbReference type="Gene3D" id="2.60.40.420">
    <property type="entry name" value="Cupredoxins - blue copper proteins"/>
    <property type="match status" value="1"/>
</dbReference>
<proteinExistence type="inferred from homology"/>
<dbReference type="InterPro" id="IPR053377">
    <property type="entry name" value="Iron_uptake_EfeM/EfeO"/>
</dbReference>
<dbReference type="InterPro" id="IPR034981">
    <property type="entry name" value="Imelysin-like_EfeO/Algp7"/>
</dbReference>